<keyword evidence="2" id="KW-1185">Reference proteome</keyword>
<evidence type="ECO:0000313" key="2">
    <source>
        <dbReference type="Proteomes" id="UP000326912"/>
    </source>
</evidence>
<reference evidence="1 2" key="1">
    <citation type="submission" date="2019-10" db="EMBL/GenBank/DDBJ databases">
        <title>Dictyobacter vulcani sp. nov., within the class Ktedonobacteria, isolated from soil of volcanic Mt. Zao.</title>
        <authorList>
            <person name="Zheng Y."/>
            <person name="Wang C.M."/>
            <person name="Sakai Y."/>
            <person name="Abe K."/>
            <person name="Yokota A."/>
            <person name="Yabe S."/>
        </authorList>
    </citation>
    <scope>NUCLEOTIDE SEQUENCE [LARGE SCALE GENOMIC DNA]</scope>
    <source>
        <strain evidence="1 2">W12</strain>
    </source>
</reference>
<sequence>MYVEWAPHAEAALLRLRRPACTNDFAVLWRLQGSCVPWPARTATWWESGWILPYLLEEDHDTGSVAVEAPQACAAR</sequence>
<dbReference type="EMBL" id="BKZW01000004">
    <property type="protein sequence ID" value="GER91757.1"/>
    <property type="molecule type" value="Genomic_DNA"/>
</dbReference>
<organism evidence="1 2">
    <name type="scientific">Dictyobacter vulcani</name>
    <dbReference type="NCBI Taxonomy" id="2607529"/>
    <lineage>
        <taxon>Bacteria</taxon>
        <taxon>Bacillati</taxon>
        <taxon>Chloroflexota</taxon>
        <taxon>Ktedonobacteria</taxon>
        <taxon>Ktedonobacterales</taxon>
        <taxon>Dictyobacteraceae</taxon>
        <taxon>Dictyobacter</taxon>
    </lineage>
</organism>
<comment type="caution">
    <text evidence="1">The sequence shown here is derived from an EMBL/GenBank/DDBJ whole genome shotgun (WGS) entry which is preliminary data.</text>
</comment>
<dbReference type="Proteomes" id="UP000326912">
    <property type="component" value="Unassembled WGS sequence"/>
</dbReference>
<gene>
    <name evidence="1" type="ORF">KDW_59190</name>
</gene>
<evidence type="ECO:0000313" key="1">
    <source>
        <dbReference type="EMBL" id="GER91757.1"/>
    </source>
</evidence>
<name>A0A5J4KYV8_9CHLR</name>
<accession>A0A5J4KYV8</accession>
<dbReference type="AlphaFoldDB" id="A0A5J4KYV8"/>
<proteinExistence type="predicted"/>
<protein>
    <submittedName>
        <fullName evidence="1">Uncharacterized protein</fullName>
    </submittedName>
</protein>